<comment type="caution">
    <text evidence="2">The sequence shown here is derived from an EMBL/GenBank/DDBJ whole genome shotgun (WGS) entry which is preliminary data.</text>
</comment>
<keyword evidence="3" id="KW-1185">Reference proteome</keyword>
<evidence type="ECO:0000313" key="3">
    <source>
        <dbReference type="Proteomes" id="UP001447188"/>
    </source>
</evidence>
<sequence length="1286" mass="145141">MEKNGELDSNFMAVDPVSPASSNSKEVSDEPAAPRRNSIDDNDPSRPRKRLAAMAIYDDADNTKQALPAKDEQASGELENNHQQEDQAMEHKNHNGMTSKLDEAALEDELASSPSTVQGTTNKITIHLRTPRLAGLKEDEPEKGPTNCGGSGGRGQPTSTALEPPIGLDSLQSDSPADSLCSPEIEVEEVEEMEEDDDLTGHVNIVDEYINNPIAPGGAVRVKEIMDTVMAKLERDPAPFRQLDELASTMSSFVDAVGDQIESFYKLYLVNQDIWPNLPNLIDALMKRTEPFAPNFFRKANGVAVGPDSIGRALTEFSRLSALFVRYDAFNLEHVLPDTDVSVLSWTYQRSLSLILRQNQLFALLQRTHNCDLAVDLLQVMIAFINTHNGLESLRKFGDLVLQRIPVQPKLLLLAGFPLDIYAKFIRCLELLAKDEYAPDDLSDTQDAVSDVVLRVLTSMENLLANLLETHIQLLIIKDFNATLNSLCMLVGAFYSMNSAEPRARCLIQEKIGGNYGDIDVGEFSALAEWACRFPFLLKMLTSNRMDFRLQGLVKATELLVGAWREYCGNNSNDWQDSTLLRFLAHFIIDNKVVQYIMGPESHHELIRRSANITGFLIVTNTTTSEIRHALWQPVVNNKDPRIVQATLAMHQEMIPNMSVQFLVELSKRVRDIPFSSFDSHMMELVSRLLDAIRNTFYQQQQVLRLDPAPYEMLIRLIRMASHEEENTTLSGGLSPSIIFEFAGKELMALAEYGPAGNLRREIFLECIRDIKEMNTSATGSINVIQAFLQQRPRTIRPGSPGYMEDIEYLIKELNLAELLVNEIARFVDSHSKQDQYSTLRRLKARLELLQFILHNSPECLTPHLGEKLWAYLVGEKALGTSERDHGFEFYINYSAKSTNAHYLNKSTGPENTIGEESVNIEGIEQLWRIILKAPSDRLAADATTYFVNLYLDSRIICQRPVKVAEFTHFKIVERCINQLTSATSNTDCTDASPKRTEDTMSIDLLDENHNPQKFFRSLDLLDHFVKGYKTRSRYNQGLQESNQVPTVNTTTGTGLTLRLRWHGLNYQSPIHSLKIGNLDTGQDLHERITKIVGGERYRLILAGRELKPANEPLKTLKDFGIPDNSFLQVSKTPDQGTIAVNSTVFPSNLNALQVEIMRHFDSLHELLCLSEPEATKIWNFLRNFPVDEDTKTKMVSGPSWSGIFPAEHPYKTLYSLHALRICFEEQRQQQSDEKSAFINKATRSLLETLINIHHESEKSYSLNTRAQVTNELLECLRLFLQGLKF</sequence>
<evidence type="ECO:0000256" key="1">
    <source>
        <dbReference type="SAM" id="MobiDB-lite"/>
    </source>
</evidence>
<protein>
    <submittedName>
        <fullName evidence="2">Uncharacterized protein</fullName>
    </submittedName>
</protein>
<evidence type="ECO:0000313" key="2">
    <source>
        <dbReference type="EMBL" id="KAL0637096.1"/>
    </source>
</evidence>
<organism evidence="2 3">
    <name type="scientific">Discina gigas</name>
    <dbReference type="NCBI Taxonomy" id="1032678"/>
    <lineage>
        <taxon>Eukaryota</taxon>
        <taxon>Fungi</taxon>
        <taxon>Dikarya</taxon>
        <taxon>Ascomycota</taxon>
        <taxon>Pezizomycotina</taxon>
        <taxon>Pezizomycetes</taxon>
        <taxon>Pezizales</taxon>
        <taxon>Discinaceae</taxon>
        <taxon>Discina</taxon>
    </lineage>
</organism>
<feature type="compositionally biased region" description="Basic and acidic residues" evidence="1">
    <location>
        <begin position="37"/>
        <end position="46"/>
    </location>
</feature>
<reference evidence="2 3" key="1">
    <citation type="submission" date="2024-02" db="EMBL/GenBank/DDBJ databases">
        <title>Discinaceae phylogenomics.</title>
        <authorList>
            <person name="Dirks A.C."/>
            <person name="James T.Y."/>
        </authorList>
    </citation>
    <scope>NUCLEOTIDE SEQUENCE [LARGE SCALE GENOMIC DNA]</scope>
    <source>
        <strain evidence="2 3">ACD0624</strain>
    </source>
</reference>
<feature type="region of interest" description="Disordered" evidence="1">
    <location>
        <begin position="131"/>
        <end position="179"/>
    </location>
</feature>
<proteinExistence type="predicted"/>
<dbReference type="InterPro" id="IPR029071">
    <property type="entry name" value="Ubiquitin-like_domsf"/>
</dbReference>
<gene>
    <name evidence="2" type="ORF">Q9L58_003919</name>
</gene>
<dbReference type="SUPFAM" id="SSF54236">
    <property type="entry name" value="Ubiquitin-like"/>
    <property type="match status" value="1"/>
</dbReference>
<feature type="region of interest" description="Disordered" evidence="1">
    <location>
        <begin position="1"/>
        <end position="119"/>
    </location>
</feature>
<feature type="compositionally biased region" description="Basic and acidic residues" evidence="1">
    <location>
        <begin position="69"/>
        <end position="93"/>
    </location>
</feature>
<dbReference type="CDD" id="cd17039">
    <property type="entry name" value="Ubl_ubiquitin_like"/>
    <property type="match status" value="1"/>
</dbReference>
<name>A0ABR3GMG1_9PEZI</name>
<dbReference type="EMBL" id="JBBBZM010000039">
    <property type="protein sequence ID" value="KAL0637096.1"/>
    <property type="molecule type" value="Genomic_DNA"/>
</dbReference>
<accession>A0ABR3GMG1</accession>
<dbReference type="Proteomes" id="UP001447188">
    <property type="component" value="Unassembled WGS sequence"/>
</dbReference>